<keyword evidence="1" id="KW-0812">Transmembrane</keyword>
<dbReference type="Proteomes" id="UP000324897">
    <property type="component" value="Chromosome 6"/>
</dbReference>
<evidence type="ECO:0000313" key="3">
    <source>
        <dbReference type="Proteomes" id="UP000324897"/>
    </source>
</evidence>
<name>A0A5J9WY44_9POAL</name>
<dbReference type="Gramene" id="TVU51810">
    <property type="protein sequence ID" value="TVU51810"/>
    <property type="gene ID" value="EJB05_03255"/>
</dbReference>
<protein>
    <submittedName>
        <fullName evidence="2">Uncharacterized protein</fullName>
    </submittedName>
</protein>
<accession>A0A5J9WY44</accession>
<organism evidence="2 3">
    <name type="scientific">Eragrostis curvula</name>
    <name type="common">weeping love grass</name>
    <dbReference type="NCBI Taxonomy" id="38414"/>
    <lineage>
        <taxon>Eukaryota</taxon>
        <taxon>Viridiplantae</taxon>
        <taxon>Streptophyta</taxon>
        <taxon>Embryophyta</taxon>
        <taxon>Tracheophyta</taxon>
        <taxon>Spermatophyta</taxon>
        <taxon>Magnoliopsida</taxon>
        <taxon>Liliopsida</taxon>
        <taxon>Poales</taxon>
        <taxon>Poaceae</taxon>
        <taxon>PACMAD clade</taxon>
        <taxon>Chloridoideae</taxon>
        <taxon>Eragrostideae</taxon>
        <taxon>Eragrostidinae</taxon>
        <taxon>Eragrostis</taxon>
    </lineage>
</organism>
<feature type="transmembrane region" description="Helical" evidence="1">
    <location>
        <begin position="19"/>
        <end position="37"/>
    </location>
</feature>
<gene>
    <name evidence="2" type="ORF">EJB05_03255</name>
</gene>
<feature type="transmembrane region" description="Helical" evidence="1">
    <location>
        <begin position="49"/>
        <end position="65"/>
    </location>
</feature>
<comment type="caution">
    <text evidence="2">The sequence shown here is derived from an EMBL/GenBank/DDBJ whole genome shotgun (WGS) entry which is preliminary data.</text>
</comment>
<evidence type="ECO:0000313" key="2">
    <source>
        <dbReference type="EMBL" id="TVU51810.1"/>
    </source>
</evidence>
<keyword evidence="3" id="KW-1185">Reference proteome</keyword>
<reference evidence="2 3" key="1">
    <citation type="journal article" date="2019" name="Sci. Rep.">
        <title>A high-quality genome of Eragrostis curvula grass provides insights into Poaceae evolution and supports new strategies to enhance forage quality.</title>
        <authorList>
            <person name="Carballo J."/>
            <person name="Santos B.A.C.M."/>
            <person name="Zappacosta D."/>
            <person name="Garbus I."/>
            <person name="Selva J.P."/>
            <person name="Gallo C.A."/>
            <person name="Diaz A."/>
            <person name="Albertini E."/>
            <person name="Caccamo M."/>
            <person name="Echenique V."/>
        </authorList>
    </citation>
    <scope>NUCLEOTIDE SEQUENCE [LARGE SCALE GENOMIC DNA]</scope>
    <source>
        <strain evidence="3">cv. Victoria</strain>
        <tissue evidence="2">Leaf</tissue>
    </source>
</reference>
<evidence type="ECO:0000256" key="1">
    <source>
        <dbReference type="SAM" id="Phobius"/>
    </source>
</evidence>
<dbReference type="AlphaFoldDB" id="A0A5J9WY44"/>
<sequence length="91" mass="10346">MADDNDPREREEIKACERVALPVSLVVIQLITVRMVLLSKLALNVYRKPATSSLLLFVALLALFYERQMSKEVNLAVLGWTFANDIYMFGL</sequence>
<dbReference type="EMBL" id="RWGY01000002">
    <property type="protein sequence ID" value="TVU51810.1"/>
    <property type="molecule type" value="Genomic_DNA"/>
</dbReference>
<keyword evidence="1" id="KW-0472">Membrane</keyword>
<feature type="non-terminal residue" evidence="2">
    <location>
        <position position="1"/>
    </location>
</feature>
<proteinExistence type="predicted"/>
<keyword evidence="1" id="KW-1133">Transmembrane helix</keyword>